<accession>A0A4U2Z799</accession>
<keyword evidence="2" id="KW-1185">Reference proteome</keyword>
<evidence type="ECO:0000313" key="2">
    <source>
        <dbReference type="Proteomes" id="UP000308744"/>
    </source>
</evidence>
<reference evidence="1 2" key="1">
    <citation type="submission" date="2019-04" db="EMBL/GenBank/DDBJ databases">
        <title>Lysinibacillus genome sequencing.</title>
        <authorList>
            <person name="Dunlap C."/>
        </authorList>
    </citation>
    <scope>NUCLEOTIDE SEQUENCE [LARGE SCALE GENOMIC DNA]</scope>
    <source>
        <strain evidence="1 2">CCTCC AB 2010389</strain>
    </source>
</reference>
<proteinExistence type="predicted"/>
<comment type="caution">
    <text evidence="1">The sequence shown here is derived from an EMBL/GenBank/DDBJ whole genome shotgun (WGS) entry which is preliminary data.</text>
</comment>
<dbReference type="EMBL" id="SZPU01000022">
    <property type="protein sequence ID" value="TKI70138.1"/>
    <property type="molecule type" value="Genomic_DNA"/>
</dbReference>
<organism evidence="1 2">
    <name type="scientific">Lysinibacillus mangiferihumi</name>
    <dbReference type="NCBI Taxonomy" id="1130819"/>
    <lineage>
        <taxon>Bacteria</taxon>
        <taxon>Bacillati</taxon>
        <taxon>Bacillota</taxon>
        <taxon>Bacilli</taxon>
        <taxon>Bacillales</taxon>
        <taxon>Bacillaceae</taxon>
        <taxon>Lysinibacillus</taxon>
    </lineage>
</organism>
<dbReference type="RefSeq" id="WP_107893836.1">
    <property type="nucleotide sequence ID" value="NZ_PYWM01000001.1"/>
</dbReference>
<gene>
    <name evidence="1" type="ORF">FC756_08520</name>
</gene>
<sequence length="75" mass="9001">MTEPYWNAKHGEYIKCPVEGCKHFGIIITKAHCRVEHQMSREEVRQKYGLPKTFSFSKSNRKQVEDRRHVDEEEH</sequence>
<name>A0A4U2Z799_9BACI</name>
<evidence type="ECO:0000313" key="1">
    <source>
        <dbReference type="EMBL" id="TKI70138.1"/>
    </source>
</evidence>
<dbReference type="AlphaFoldDB" id="A0A4U2Z799"/>
<dbReference type="Proteomes" id="UP000308744">
    <property type="component" value="Unassembled WGS sequence"/>
</dbReference>
<protein>
    <submittedName>
        <fullName evidence="1">Uncharacterized protein</fullName>
    </submittedName>
</protein>